<gene>
    <name evidence="6" type="ORF">GLOTRDRAFT_132689</name>
</gene>
<dbReference type="SUPFAM" id="SSF144232">
    <property type="entry name" value="HIT/MYND zinc finger-like"/>
    <property type="match status" value="1"/>
</dbReference>
<dbReference type="RefSeq" id="XP_007869763.1">
    <property type="nucleotide sequence ID" value="XM_007871572.1"/>
</dbReference>
<evidence type="ECO:0000259" key="5">
    <source>
        <dbReference type="PROSITE" id="PS50865"/>
    </source>
</evidence>
<dbReference type="OMA" id="PARTHPW"/>
<name>S7RH25_GLOTA</name>
<dbReference type="Proteomes" id="UP000030669">
    <property type="component" value="Unassembled WGS sequence"/>
</dbReference>
<dbReference type="Pfam" id="PF01753">
    <property type="entry name" value="zf-MYND"/>
    <property type="match status" value="1"/>
</dbReference>
<dbReference type="OrthoDB" id="2945048at2759"/>
<dbReference type="AlphaFoldDB" id="S7RH25"/>
<evidence type="ECO:0000313" key="7">
    <source>
        <dbReference type="Proteomes" id="UP000030669"/>
    </source>
</evidence>
<evidence type="ECO:0000313" key="6">
    <source>
        <dbReference type="EMBL" id="EPQ51879.1"/>
    </source>
</evidence>
<sequence length="252" mass="28144">MSAIGLSTITSDPEVAMFHSAEPLHTHRHCKSCGQMRRCIGGDFKRCGGCHMATYCSKECQVHHWKTHKDTEYHHTSLINAALAAYLHKGGGQGFSGLDKDRVMWLKLEYLSDPALPFQKKFKPRGTQLVHRDESCDPFLKTIFAARPPAVDIGKVDLEYIPDTSLPYQKKFKPRGSQLMHKDDPKESVILPSIFSARETVVDIGKVEYGTQYAATGAYLLCVDFTPCGNTKCAVLEALHCRQKAREDAPCD</sequence>
<dbReference type="KEGG" id="gtr:GLOTRDRAFT_132689"/>
<evidence type="ECO:0000256" key="4">
    <source>
        <dbReference type="PROSITE-ProRule" id="PRU00134"/>
    </source>
</evidence>
<organism evidence="6 7">
    <name type="scientific">Gloeophyllum trabeum (strain ATCC 11539 / FP-39264 / Madison 617)</name>
    <name type="common">Brown rot fungus</name>
    <dbReference type="NCBI Taxonomy" id="670483"/>
    <lineage>
        <taxon>Eukaryota</taxon>
        <taxon>Fungi</taxon>
        <taxon>Dikarya</taxon>
        <taxon>Basidiomycota</taxon>
        <taxon>Agaricomycotina</taxon>
        <taxon>Agaricomycetes</taxon>
        <taxon>Gloeophyllales</taxon>
        <taxon>Gloeophyllaceae</taxon>
        <taxon>Gloeophyllum</taxon>
    </lineage>
</organism>
<dbReference type="Gene3D" id="6.10.140.2220">
    <property type="match status" value="1"/>
</dbReference>
<proteinExistence type="predicted"/>
<reference evidence="6 7" key="1">
    <citation type="journal article" date="2012" name="Science">
        <title>The Paleozoic origin of enzymatic lignin decomposition reconstructed from 31 fungal genomes.</title>
        <authorList>
            <person name="Floudas D."/>
            <person name="Binder M."/>
            <person name="Riley R."/>
            <person name="Barry K."/>
            <person name="Blanchette R.A."/>
            <person name="Henrissat B."/>
            <person name="Martinez A.T."/>
            <person name="Otillar R."/>
            <person name="Spatafora J.W."/>
            <person name="Yadav J.S."/>
            <person name="Aerts A."/>
            <person name="Benoit I."/>
            <person name="Boyd A."/>
            <person name="Carlson A."/>
            <person name="Copeland A."/>
            <person name="Coutinho P.M."/>
            <person name="de Vries R.P."/>
            <person name="Ferreira P."/>
            <person name="Findley K."/>
            <person name="Foster B."/>
            <person name="Gaskell J."/>
            <person name="Glotzer D."/>
            <person name="Gorecki P."/>
            <person name="Heitman J."/>
            <person name="Hesse C."/>
            <person name="Hori C."/>
            <person name="Igarashi K."/>
            <person name="Jurgens J.A."/>
            <person name="Kallen N."/>
            <person name="Kersten P."/>
            <person name="Kohler A."/>
            <person name="Kuees U."/>
            <person name="Kumar T.K.A."/>
            <person name="Kuo A."/>
            <person name="LaButti K."/>
            <person name="Larrondo L.F."/>
            <person name="Lindquist E."/>
            <person name="Ling A."/>
            <person name="Lombard V."/>
            <person name="Lucas S."/>
            <person name="Lundell T."/>
            <person name="Martin R."/>
            <person name="McLaughlin D.J."/>
            <person name="Morgenstern I."/>
            <person name="Morin E."/>
            <person name="Murat C."/>
            <person name="Nagy L.G."/>
            <person name="Nolan M."/>
            <person name="Ohm R.A."/>
            <person name="Patyshakuliyeva A."/>
            <person name="Rokas A."/>
            <person name="Ruiz-Duenas F.J."/>
            <person name="Sabat G."/>
            <person name="Salamov A."/>
            <person name="Samejima M."/>
            <person name="Schmutz J."/>
            <person name="Slot J.C."/>
            <person name="St John F."/>
            <person name="Stenlid J."/>
            <person name="Sun H."/>
            <person name="Sun S."/>
            <person name="Syed K."/>
            <person name="Tsang A."/>
            <person name="Wiebenga A."/>
            <person name="Young D."/>
            <person name="Pisabarro A."/>
            <person name="Eastwood D.C."/>
            <person name="Martin F."/>
            <person name="Cullen D."/>
            <person name="Grigoriev I.V."/>
            <person name="Hibbett D.S."/>
        </authorList>
    </citation>
    <scope>NUCLEOTIDE SEQUENCE [LARGE SCALE GENOMIC DNA]</scope>
    <source>
        <strain evidence="6 7">ATCC 11539</strain>
    </source>
</reference>
<evidence type="ECO:0000256" key="3">
    <source>
        <dbReference type="ARBA" id="ARBA00022833"/>
    </source>
</evidence>
<dbReference type="eggNOG" id="ENOG502SYNK">
    <property type="taxonomic scope" value="Eukaryota"/>
</dbReference>
<dbReference type="PROSITE" id="PS50865">
    <property type="entry name" value="ZF_MYND_2"/>
    <property type="match status" value="1"/>
</dbReference>
<feature type="domain" description="MYND-type" evidence="5">
    <location>
        <begin position="30"/>
        <end position="72"/>
    </location>
</feature>
<protein>
    <recommendedName>
        <fullName evidence="5">MYND-type domain-containing protein</fullName>
    </recommendedName>
</protein>
<dbReference type="GeneID" id="19302557"/>
<dbReference type="EMBL" id="KB469309">
    <property type="protein sequence ID" value="EPQ51879.1"/>
    <property type="molecule type" value="Genomic_DNA"/>
</dbReference>
<keyword evidence="1" id="KW-0479">Metal-binding</keyword>
<keyword evidence="3" id="KW-0862">Zinc</keyword>
<evidence type="ECO:0000256" key="1">
    <source>
        <dbReference type="ARBA" id="ARBA00022723"/>
    </source>
</evidence>
<dbReference type="InterPro" id="IPR002893">
    <property type="entry name" value="Znf_MYND"/>
</dbReference>
<dbReference type="GO" id="GO:0008270">
    <property type="term" value="F:zinc ion binding"/>
    <property type="evidence" value="ECO:0007669"/>
    <property type="project" value="UniProtKB-KW"/>
</dbReference>
<accession>S7RH25</accession>
<keyword evidence="2 4" id="KW-0863">Zinc-finger</keyword>
<evidence type="ECO:0000256" key="2">
    <source>
        <dbReference type="ARBA" id="ARBA00022771"/>
    </source>
</evidence>
<dbReference type="HOGENOM" id="CLU_1102880_0_0_1"/>
<keyword evidence="7" id="KW-1185">Reference proteome</keyword>